<dbReference type="GO" id="GO:0016791">
    <property type="term" value="F:phosphatase activity"/>
    <property type="evidence" value="ECO:0007669"/>
    <property type="project" value="TreeGrafter"/>
</dbReference>
<comment type="caution">
    <text evidence="2">The sequence shown here is derived from an EMBL/GenBank/DDBJ whole genome shotgun (WGS) entry which is preliminary data.</text>
</comment>
<dbReference type="PANTHER" id="PTHR11567">
    <property type="entry name" value="ACID PHOSPHATASE-RELATED"/>
    <property type="match status" value="1"/>
</dbReference>
<keyword evidence="1" id="KW-0732">Signal</keyword>
<evidence type="ECO:0000313" key="2">
    <source>
        <dbReference type="EMBL" id="KAK4099284.1"/>
    </source>
</evidence>
<evidence type="ECO:0000256" key="1">
    <source>
        <dbReference type="SAM" id="SignalP"/>
    </source>
</evidence>
<feature type="signal peptide" evidence="1">
    <location>
        <begin position="1"/>
        <end position="18"/>
    </location>
</feature>
<dbReference type="InterPro" id="IPR050645">
    <property type="entry name" value="Histidine_acid_phosphatase"/>
</dbReference>
<dbReference type="SUPFAM" id="SSF53254">
    <property type="entry name" value="Phosphoglycerate mutase-like"/>
    <property type="match status" value="1"/>
</dbReference>
<evidence type="ECO:0000313" key="3">
    <source>
        <dbReference type="Proteomes" id="UP001305647"/>
    </source>
</evidence>
<dbReference type="AlphaFoldDB" id="A0AAN6T090"/>
<organism evidence="2 3">
    <name type="scientific">Parathielavia hyrcaniae</name>
    <dbReference type="NCBI Taxonomy" id="113614"/>
    <lineage>
        <taxon>Eukaryota</taxon>
        <taxon>Fungi</taxon>
        <taxon>Dikarya</taxon>
        <taxon>Ascomycota</taxon>
        <taxon>Pezizomycotina</taxon>
        <taxon>Sordariomycetes</taxon>
        <taxon>Sordariomycetidae</taxon>
        <taxon>Sordariales</taxon>
        <taxon>Chaetomiaceae</taxon>
        <taxon>Parathielavia</taxon>
    </lineage>
</organism>
<dbReference type="InterPro" id="IPR029033">
    <property type="entry name" value="His_PPase_superfam"/>
</dbReference>
<protein>
    <submittedName>
        <fullName evidence="2">Histidine acid phosphatase</fullName>
    </submittedName>
</protein>
<reference evidence="2" key="2">
    <citation type="submission" date="2023-05" db="EMBL/GenBank/DDBJ databases">
        <authorList>
            <consortium name="Lawrence Berkeley National Laboratory"/>
            <person name="Steindorff A."/>
            <person name="Hensen N."/>
            <person name="Bonometti L."/>
            <person name="Westerberg I."/>
            <person name="Brannstrom I.O."/>
            <person name="Guillou S."/>
            <person name="Cros-Aarteil S."/>
            <person name="Calhoun S."/>
            <person name="Haridas S."/>
            <person name="Kuo A."/>
            <person name="Mondo S."/>
            <person name="Pangilinan J."/>
            <person name="Riley R."/>
            <person name="Labutti K."/>
            <person name="Andreopoulos B."/>
            <person name="Lipzen A."/>
            <person name="Chen C."/>
            <person name="Yanf M."/>
            <person name="Daum C."/>
            <person name="Ng V."/>
            <person name="Clum A."/>
            <person name="Ohm R."/>
            <person name="Martin F."/>
            <person name="Silar P."/>
            <person name="Natvig D."/>
            <person name="Lalanne C."/>
            <person name="Gautier V."/>
            <person name="Ament-Velasquez S.L."/>
            <person name="Kruys A."/>
            <person name="Hutchinson M.I."/>
            <person name="Powell A.J."/>
            <person name="Barry K."/>
            <person name="Miller A.N."/>
            <person name="Grigoriev I.V."/>
            <person name="Debuchy R."/>
            <person name="Gladieux P."/>
            <person name="Thoren M.H."/>
            <person name="Johannesson H."/>
        </authorList>
    </citation>
    <scope>NUCLEOTIDE SEQUENCE</scope>
    <source>
        <strain evidence="2">CBS 757.83</strain>
    </source>
</reference>
<proteinExistence type="predicted"/>
<name>A0AAN6T090_9PEZI</name>
<dbReference type="EMBL" id="MU863650">
    <property type="protein sequence ID" value="KAK4099284.1"/>
    <property type="molecule type" value="Genomic_DNA"/>
</dbReference>
<dbReference type="PANTHER" id="PTHR11567:SF195">
    <property type="entry name" value="ACID PHOSPHATASE, PUTATIVE (AFU_ORTHOLOGUE AFUA_3G14570)-RELATED"/>
    <property type="match status" value="1"/>
</dbReference>
<gene>
    <name evidence="2" type="ORF">N658DRAFT_430208</name>
</gene>
<dbReference type="Proteomes" id="UP001305647">
    <property type="component" value="Unassembled WGS sequence"/>
</dbReference>
<feature type="chain" id="PRO_5042897935" evidence="1">
    <location>
        <begin position="19"/>
        <end position="497"/>
    </location>
</feature>
<accession>A0AAN6T090</accession>
<keyword evidence="3" id="KW-1185">Reference proteome</keyword>
<sequence>MLLHAGHAVLAFAGVGLSQSSHRGNERVDLSWHPPKQTKLNNLTAVVDGDGVYGFIYNSSDTPDDVYGVYNWCNMPHIRKREYVKAPNEYELVFVEVIHRHHKRTPYSSNAFPVESYQWDCDDQGVYYHGEPFNGPKKATPAYWKGYASEVNPFVPSGWIGTCSFPQITSDGMTASWQHGEDLYAVYHDLLHFLPDRHNPAWRRKVAYRVTRNTITSQVAGMLIHGMWRTTERVPLLIQPDAVDSLEPRYPCPAARDTSSRLTNRGANPAWAAHLDAAKPLYAELDAASGVPAGDAGFHASLDHYYDNLSARQCHQKPLPCSEPKHAGDSADAGGCVTQDLADRVYRFGHWEYSHMYRGSRETLAASAASYGVWIAELAAHLRGAMAPEGDGNGGVVYFHNIAHDGSMSRLLSVLQLDEMVWPGMGSEVLFELLRKRGGGGGHFVRVLFGGRVLTSSNPSLGVMDMLPVETLLAYFDGLVGEGAALVVGKCNGSVAL</sequence>
<reference evidence="2" key="1">
    <citation type="journal article" date="2023" name="Mol. Phylogenet. Evol.">
        <title>Genome-scale phylogeny and comparative genomics of the fungal order Sordariales.</title>
        <authorList>
            <person name="Hensen N."/>
            <person name="Bonometti L."/>
            <person name="Westerberg I."/>
            <person name="Brannstrom I.O."/>
            <person name="Guillou S."/>
            <person name="Cros-Aarteil S."/>
            <person name="Calhoun S."/>
            <person name="Haridas S."/>
            <person name="Kuo A."/>
            <person name="Mondo S."/>
            <person name="Pangilinan J."/>
            <person name="Riley R."/>
            <person name="LaButti K."/>
            <person name="Andreopoulos B."/>
            <person name="Lipzen A."/>
            <person name="Chen C."/>
            <person name="Yan M."/>
            <person name="Daum C."/>
            <person name="Ng V."/>
            <person name="Clum A."/>
            <person name="Steindorff A."/>
            <person name="Ohm R.A."/>
            <person name="Martin F."/>
            <person name="Silar P."/>
            <person name="Natvig D.O."/>
            <person name="Lalanne C."/>
            <person name="Gautier V."/>
            <person name="Ament-Velasquez S.L."/>
            <person name="Kruys A."/>
            <person name="Hutchinson M.I."/>
            <person name="Powell A.J."/>
            <person name="Barry K."/>
            <person name="Miller A.N."/>
            <person name="Grigoriev I.V."/>
            <person name="Debuchy R."/>
            <person name="Gladieux P."/>
            <person name="Hiltunen Thoren M."/>
            <person name="Johannesson H."/>
        </authorList>
    </citation>
    <scope>NUCLEOTIDE SEQUENCE</scope>
    <source>
        <strain evidence="2">CBS 757.83</strain>
    </source>
</reference>
<dbReference type="Gene3D" id="3.40.50.1240">
    <property type="entry name" value="Phosphoglycerate mutase-like"/>
    <property type="match status" value="1"/>
</dbReference>